<name>A0A5B8M9D5_9MICO</name>
<proteinExistence type="predicted"/>
<dbReference type="OrthoDB" id="4564089at2"/>
<dbReference type="InterPro" id="IPR032710">
    <property type="entry name" value="NTF2-like_dom_sf"/>
</dbReference>
<protein>
    <submittedName>
        <fullName evidence="1">Ester cyclase</fullName>
    </submittedName>
</protein>
<keyword evidence="2" id="KW-1185">Reference proteome</keyword>
<dbReference type="Pfam" id="PF07366">
    <property type="entry name" value="SnoaL"/>
    <property type="match status" value="1"/>
</dbReference>
<sequence length="153" mass="17743">MRAASPTRDHRKGRRMDVTQLQQRVHEAWMRQRWDDWRRTCADEYRFDLTPTIRLDLEQTLAWSRAWFTAFPDYREEVKAVYTSDAGVAYELIGAGTSSADVRLFGRTVIPHVPGRSVEVRYAKVLVVNDAGKVIRDRQYLDATALRGGLETR</sequence>
<gene>
    <name evidence="1" type="ORF">FPZ11_15810</name>
</gene>
<organism evidence="1 2">
    <name type="scientific">Humibacter ginsenosidimutans</name>
    <dbReference type="NCBI Taxonomy" id="2599293"/>
    <lineage>
        <taxon>Bacteria</taxon>
        <taxon>Bacillati</taxon>
        <taxon>Actinomycetota</taxon>
        <taxon>Actinomycetes</taxon>
        <taxon>Micrococcales</taxon>
        <taxon>Microbacteriaceae</taxon>
        <taxon>Humibacter</taxon>
    </lineage>
</organism>
<evidence type="ECO:0000313" key="2">
    <source>
        <dbReference type="Proteomes" id="UP000320216"/>
    </source>
</evidence>
<dbReference type="Gene3D" id="3.10.450.50">
    <property type="match status" value="1"/>
</dbReference>
<dbReference type="EMBL" id="CP042305">
    <property type="protein sequence ID" value="QDZ16040.1"/>
    <property type="molecule type" value="Genomic_DNA"/>
</dbReference>
<reference evidence="1 2" key="1">
    <citation type="submission" date="2019-07" db="EMBL/GenBank/DDBJ databases">
        <title>Full genome sequence of Humibacter sp. WJ7-1.</title>
        <authorList>
            <person name="Im W.-T."/>
        </authorList>
    </citation>
    <scope>NUCLEOTIDE SEQUENCE [LARGE SCALE GENOMIC DNA]</scope>
    <source>
        <strain evidence="1 2">WJ7-1</strain>
    </source>
</reference>
<dbReference type="InterPro" id="IPR009959">
    <property type="entry name" value="Cyclase_SnoaL-like"/>
</dbReference>
<dbReference type="GO" id="GO:0030638">
    <property type="term" value="P:polyketide metabolic process"/>
    <property type="evidence" value="ECO:0007669"/>
    <property type="project" value="InterPro"/>
</dbReference>
<dbReference type="Proteomes" id="UP000320216">
    <property type="component" value="Chromosome"/>
</dbReference>
<dbReference type="KEGG" id="huw:FPZ11_15810"/>
<evidence type="ECO:0000313" key="1">
    <source>
        <dbReference type="EMBL" id="QDZ16040.1"/>
    </source>
</evidence>
<dbReference type="AlphaFoldDB" id="A0A5B8M9D5"/>
<accession>A0A5B8M9D5</accession>
<dbReference type="SUPFAM" id="SSF54427">
    <property type="entry name" value="NTF2-like"/>
    <property type="match status" value="1"/>
</dbReference>